<dbReference type="InterPro" id="IPR027266">
    <property type="entry name" value="TrmE/GcvT-like"/>
</dbReference>
<dbReference type="STRING" id="1230905.A0A1G4J6E5"/>
<evidence type="ECO:0000256" key="2">
    <source>
        <dbReference type="ARBA" id="ARBA00011043"/>
    </source>
</evidence>
<dbReference type="GO" id="GO:0005525">
    <property type="term" value="F:GTP binding"/>
    <property type="evidence" value="ECO:0007669"/>
    <property type="project" value="UniProtKB-KW"/>
</dbReference>
<dbReference type="Gene3D" id="3.40.50.300">
    <property type="entry name" value="P-loop containing nucleotide triphosphate hydrolases"/>
    <property type="match status" value="1"/>
</dbReference>
<evidence type="ECO:0000313" key="8">
    <source>
        <dbReference type="EMBL" id="SCU85306.1"/>
    </source>
</evidence>
<evidence type="ECO:0000256" key="3">
    <source>
        <dbReference type="ARBA" id="ARBA00022694"/>
    </source>
</evidence>
<dbReference type="PRINTS" id="PR00449">
    <property type="entry name" value="RASTRNSFRMNG"/>
</dbReference>
<protein>
    <submittedName>
        <fullName evidence="8">LAMI_0C10792g1_1</fullName>
    </submittedName>
</protein>
<feature type="domain" description="TrmE-type G" evidence="7">
    <location>
        <begin position="248"/>
        <end position="416"/>
    </location>
</feature>
<dbReference type="GO" id="GO:0005739">
    <property type="term" value="C:mitochondrion"/>
    <property type="evidence" value="ECO:0007669"/>
    <property type="project" value="UniProtKB-SubCell"/>
</dbReference>
<dbReference type="InterPro" id="IPR027417">
    <property type="entry name" value="P-loop_NTPase"/>
</dbReference>
<name>A0A1G4J6E5_9SACH</name>
<dbReference type="InterPro" id="IPR005225">
    <property type="entry name" value="Small_GTP-bd"/>
</dbReference>
<dbReference type="InterPro" id="IPR027368">
    <property type="entry name" value="MnmE_dom2"/>
</dbReference>
<dbReference type="NCBIfam" id="NF003661">
    <property type="entry name" value="PRK05291.1-3"/>
    <property type="match status" value="1"/>
</dbReference>
<dbReference type="HAMAP" id="MF_00379">
    <property type="entry name" value="GTPase_MnmE"/>
    <property type="match status" value="1"/>
</dbReference>
<dbReference type="GO" id="GO:0003924">
    <property type="term" value="F:GTPase activity"/>
    <property type="evidence" value="ECO:0007669"/>
    <property type="project" value="InterPro"/>
</dbReference>
<dbReference type="GO" id="GO:0002098">
    <property type="term" value="P:tRNA wobble uridine modification"/>
    <property type="evidence" value="ECO:0007669"/>
    <property type="project" value="TreeGrafter"/>
</dbReference>
<dbReference type="Gene3D" id="1.20.120.430">
    <property type="entry name" value="tRNA modification GTPase MnmE domain 2"/>
    <property type="match status" value="1"/>
</dbReference>
<dbReference type="InterPro" id="IPR031168">
    <property type="entry name" value="G_TrmE"/>
</dbReference>
<dbReference type="PANTHER" id="PTHR42714">
    <property type="entry name" value="TRNA MODIFICATION GTPASE GTPBP3"/>
    <property type="match status" value="1"/>
</dbReference>
<dbReference type="Pfam" id="PF10396">
    <property type="entry name" value="TrmE_N"/>
    <property type="match status" value="1"/>
</dbReference>
<dbReference type="Gene3D" id="3.30.1360.120">
    <property type="entry name" value="Probable tRNA modification gtpase trme, domain 1"/>
    <property type="match status" value="1"/>
</dbReference>
<dbReference type="Proteomes" id="UP000191024">
    <property type="component" value="Chromosome C"/>
</dbReference>
<evidence type="ECO:0000313" key="9">
    <source>
        <dbReference type="Proteomes" id="UP000191024"/>
    </source>
</evidence>
<dbReference type="GO" id="GO:0030488">
    <property type="term" value="P:tRNA methylation"/>
    <property type="evidence" value="ECO:0007669"/>
    <property type="project" value="TreeGrafter"/>
</dbReference>
<dbReference type="InterPro" id="IPR018948">
    <property type="entry name" value="GTP-bd_TrmE_N"/>
</dbReference>
<evidence type="ECO:0000256" key="5">
    <source>
        <dbReference type="ARBA" id="ARBA00023134"/>
    </source>
</evidence>
<proteinExistence type="inferred from homology"/>
<reference evidence="9" key="1">
    <citation type="submission" date="2016-03" db="EMBL/GenBank/DDBJ databases">
        <authorList>
            <person name="Devillers H."/>
        </authorList>
    </citation>
    <scope>NUCLEOTIDE SEQUENCE [LARGE SCALE GENOMIC DNA]</scope>
</reference>
<dbReference type="InterPro" id="IPR006073">
    <property type="entry name" value="GTP-bd"/>
</dbReference>
<dbReference type="SUPFAM" id="SSF52540">
    <property type="entry name" value="P-loop containing nucleoside triphosphate hydrolases"/>
    <property type="match status" value="1"/>
</dbReference>
<dbReference type="InterPro" id="IPR025867">
    <property type="entry name" value="MnmE_helical"/>
</dbReference>
<comment type="similarity">
    <text evidence="2 6">Belongs to the TRAFAC class TrmE-Era-EngA-EngB-Septin-like GTPase superfamily. TrmE GTPase family.</text>
</comment>
<dbReference type="Pfam" id="PF01926">
    <property type="entry name" value="MMR_HSR1"/>
    <property type="match status" value="1"/>
</dbReference>
<dbReference type="PANTHER" id="PTHR42714:SF2">
    <property type="entry name" value="TRNA MODIFICATION GTPASE GTPBP3, MITOCHONDRIAL"/>
    <property type="match status" value="1"/>
</dbReference>
<gene>
    <name evidence="8" type="ORF">LAMI_0C10792G</name>
</gene>
<dbReference type="AlphaFoldDB" id="A0A1G4J6E5"/>
<evidence type="ECO:0000256" key="4">
    <source>
        <dbReference type="ARBA" id="ARBA00022741"/>
    </source>
</evidence>
<evidence type="ECO:0000256" key="1">
    <source>
        <dbReference type="ARBA" id="ARBA00004173"/>
    </source>
</evidence>
<comment type="subcellular location">
    <subcellularLocation>
        <location evidence="1">Mitochondrion</location>
    </subcellularLocation>
</comment>
<dbReference type="CDD" id="cd14858">
    <property type="entry name" value="TrmE_N"/>
    <property type="match status" value="1"/>
</dbReference>
<dbReference type="NCBIfam" id="TIGR00231">
    <property type="entry name" value="small_GTP"/>
    <property type="match status" value="1"/>
</dbReference>
<accession>A0A1G4J6E5</accession>
<dbReference type="NCBIfam" id="TIGR00450">
    <property type="entry name" value="mnmE_trmE_thdF"/>
    <property type="match status" value="1"/>
</dbReference>
<keyword evidence="9" id="KW-1185">Reference proteome</keyword>
<dbReference type="FunFam" id="3.30.1360.120:FF:000007">
    <property type="entry name" value="tRNA modification GTPase GTPBP3, mitochondrial"/>
    <property type="match status" value="1"/>
</dbReference>
<evidence type="ECO:0000259" key="7">
    <source>
        <dbReference type="PROSITE" id="PS51709"/>
    </source>
</evidence>
<dbReference type="Pfam" id="PF12631">
    <property type="entry name" value="MnmE_helical"/>
    <property type="match status" value="1"/>
</dbReference>
<keyword evidence="4 6" id="KW-0547">Nucleotide-binding</keyword>
<dbReference type="PROSITE" id="PS51709">
    <property type="entry name" value="G_TRME"/>
    <property type="match status" value="1"/>
</dbReference>
<keyword evidence="5 6" id="KW-0342">GTP-binding</keyword>
<dbReference type="OrthoDB" id="188276at2759"/>
<keyword evidence="3 6" id="KW-0819">tRNA processing</keyword>
<organism evidence="8 9">
    <name type="scientific">Lachancea mirantina</name>
    <dbReference type="NCBI Taxonomy" id="1230905"/>
    <lineage>
        <taxon>Eukaryota</taxon>
        <taxon>Fungi</taxon>
        <taxon>Dikarya</taxon>
        <taxon>Ascomycota</taxon>
        <taxon>Saccharomycotina</taxon>
        <taxon>Saccharomycetes</taxon>
        <taxon>Saccharomycetales</taxon>
        <taxon>Saccharomycetaceae</taxon>
        <taxon>Lachancea</taxon>
    </lineage>
</organism>
<dbReference type="EMBL" id="LT598466">
    <property type="protein sequence ID" value="SCU85306.1"/>
    <property type="molecule type" value="Genomic_DNA"/>
</dbReference>
<sequence>MLGFFSTVKRAYSAFPATAFHPTIYALSTPQGQRSALAVIRITGSHSQYVYHRITRSLKHPIARRASLRALYDPQESRESLLDSSVVLFFQSPLSFTGEDMLELHVHGGKAVVSKVLKALEALNNPEHNINIRYAEAGEFSRRAFQNGRMDLTQIEGVGKLIDAETEMQRKSALSGSTGENKLLFEKWRTRILSNVAKITAIIDFGEDSEIEDIERVLSSVEGDISELAQEISAFLTRIERSSLVENGIRLALVGEPNAGKSSLLNCITNDETAIVSSIPGTTRDAIDVVLDIDGYKVVICDTAGIRDGSKDVIEVEGIKRAKLKGSQSDIVLLVLDASKKPLIKSSLLEYIKNEMRSKKVVIVLNKTDITDAESLQTIKNRILDKLFVGTTVIPVSCLTHSGVSELIAELTQEFKKLTMYEDGKVLVSVSSRVRAILKEDVIRGIHDFKTFYHVGDEVMASENLRMAADGIGKITGDAIGIEEILGVVFSSFCIGK</sequence>
<dbReference type="InterPro" id="IPR004520">
    <property type="entry name" value="GTPase_MnmE"/>
</dbReference>
<evidence type="ECO:0000256" key="6">
    <source>
        <dbReference type="RuleBase" id="RU003313"/>
    </source>
</evidence>
<dbReference type="CDD" id="cd04164">
    <property type="entry name" value="trmE"/>
    <property type="match status" value="1"/>
</dbReference>